<dbReference type="AlphaFoldDB" id="A0A6V8L194"/>
<reference evidence="1 2" key="2">
    <citation type="submission" date="2020-03" db="EMBL/GenBank/DDBJ databases">
        <authorList>
            <person name="Ichikawa N."/>
            <person name="Kimura A."/>
            <person name="Kitahashi Y."/>
            <person name="Uohara A."/>
        </authorList>
    </citation>
    <scope>NUCLEOTIDE SEQUENCE [LARGE SCALE GENOMIC DNA]</scope>
    <source>
        <strain evidence="1 2">NBRC 108638</strain>
    </source>
</reference>
<gene>
    <name evidence="1" type="ORF">Prum_015190</name>
</gene>
<dbReference type="EMBL" id="BLPG01000001">
    <property type="protein sequence ID" value="GFJ87877.1"/>
    <property type="molecule type" value="Genomic_DNA"/>
</dbReference>
<accession>A0A6V8L194</accession>
<dbReference type="RefSeq" id="WP_173075013.1">
    <property type="nucleotide sequence ID" value="NZ_BAABJB010000029.1"/>
</dbReference>
<evidence type="ECO:0000313" key="1">
    <source>
        <dbReference type="EMBL" id="GFJ87877.1"/>
    </source>
</evidence>
<comment type="caution">
    <text evidence="1">The sequence shown here is derived from an EMBL/GenBank/DDBJ whole genome shotgun (WGS) entry which is preliminary data.</text>
</comment>
<sequence length="105" mass="11537">MNTFETLPLFGEPDRPAVPSPPVVKVQWYSYRSVGRVQCMHCVAVVHARRGGGPIDIRTARRRRIGPDGELLLCTDHGEDKYAADVAAGLVPPPKGQHSRPRRAA</sequence>
<reference evidence="1 2" key="1">
    <citation type="submission" date="2020-03" db="EMBL/GenBank/DDBJ databases">
        <title>Whole genome shotgun sequence of Phytohabitans rumicis NBRC 108638.</title>
        <authorList>
            <person name="Komaki H."/>
            <person name="Tamura T."/>
        </authorList>
    </citation>
    <scope>NUCLEOTIDE SEQUENCE [LARGE SCALE GENOMIC DNA]</scope>
    <source>
        <strain evidence="1 2">NBRC 108638</strain>
    </source>
</reference>
<protein>
    <submittedName>
        <fullName evidence="1">Uncharacterized protein</fullName>
    </submittedName>
</protein>
<keyword evidence="2" id="KW-1185">Reference proteome</keyword>
<organism evidence="1 2">
    <name type="scientific">Phytohabitans rumicis</name>
    <dbReference type="NCBI Taxonomy" id="1076125"/>
    <lineage>
        <taxon>Bacteria</taxon>
        <taxon>Bacillati</taxon>
        <taxon>Actinomycetota</taxon>
        <taxon>Actinomycetes</taxon>
        <taxon>Micromonosporales</taxon>
        <taxon>Micromonosporaceae</taxon>
    </lineage>
</organism>
<name>A0A6V8L194_9ACTN</name>
<proteinExistence type="predicted"/>
<evidence type="ECO:0000313" key="2">
    <source>
        <dbReference type="Proteomes" id="UP000482960"/>
    </source>
</evidence>
<dbReference type="Proteomes" id="UP000482960">
    <property type="component" value="Unassembled WGS sequence"/>
</dbReference>